<feature type="active site" description="Proton acceptor" evidence="4">
    <location>
        <position position="152"/>
    </location>
</feature>
<dbReference type="HAMAP" id="MF_00996">
    <property type="entry name" value="MqnD"/>
    <property type="match status" value="1"/>
</dbReference>
<keyword evidence="2 4" id="KW-0474">Menaquinone biosynthesis</keyword>
<comment type="pathway">
    <text evidence="1 4">Quinol/quinone metabolism; menaquinone biosynthesis.</text>
</comment>
<accession>A0A832LX85</accession>
<name>A0A832LX85_9BACT</name>
<dbReference type="UniPathway" id="UPA00079"/>
<dbReference type="Gene3D" id="3.40.190.10">
    <property type="entry name" value="Periplasmic binding protein-like II"/>
    <property type="match status" value="2"/>
</dbReference>
<dbReference type="InterPro" id="IPR030869">
    <property type="entry name" value="MqnD"/>
</dbReference>
<comment type="caution">
    <text evidence="4">Lacks conserved residue(s) required for the propagation of feature annotation.</text>
</comment>
<dbReference type="GO" id="GO:0009234">
    <property type="term" value="P:menaquinone biosynthetic process"/>
    <property type="evidence" value="ECO:0007669"/>
    <property type="project" value="UniProtKB-UniRule"/>
</dbReference>
<dbReference type="EC" id="4.1.99.29" evidence="4"/>
<dbReference type="EMBL" id="DSZU01000044">
    <property type="protein sequence ID" value="HGV54985.1"/>
    <property type="molecule type" value="Genomic_DNA"/>
</dbReference>
<reference evidence="5" key="1">
    <citation type="journal article" date="2020" name="mSystems">
        <title>Genome- and Community-Level Interaction Insights into Carbon Utilization and Element Cycling Functions of Hydrothermarchaeota in Hydrothermal Sediment.</title>
        <authorList>
            <person name="Zhou Z."/>
            <person name="Liu Y."/>
            <person name="Xu W."/>
            <person name="Pan J."/>
            <person name="Luo Z.H."/>
            <person name="Li M."/>
        </authorList>
    </citation>
    <scope>NUCLEOTIDE SEQUENCE [LARGE SCALE GENOMIC DNA]</scope>
    <source>
        <strain evidence="5">SpSt-605</strain>
    </source>
</reference>
<comment type="function">
    <text evidence="4">Catalyzes the conversion of cyclic dehypoxanthine futalosine (cyclic DHFL) into 1,4-dihydroxy-6-naphthoate, a step in the biosynthesis of menaquinone (MK, vitamin K2).</text>
</comment>
<gene>
    <name evidence="4" type="primary">mqnD</name>
    <name evidence="5" type="ORF">ENT73_02690</name>
</gene>
<comment type="catalytic activity">
    <reaction evidence="4">
        <text>cyclic dehypoxanthinylfutalosinate = 1,4-dihydroxy-6-naphthoate + dihydroxyacetone</text>
        <dbReference type="Rhea" id="RHEA:33087"/>
        <dbReference type="ChEBI" id="CHEBI:16016"/>
        <dbReference type="ChEBI" id="CHEBI:64254"/>
        <dbReference type="ChEBI" id="CHEBI:64270"/>
        <dbReference type="EC" id="4.1.99.29"/>
    </reaction>
</comment>
<dbReference type="AlphaFoldDB" id="A0A832LX85"/>
<feature type="binding site" evidence="4">
    <location>
        <begin position="113"/>
        <end position="114"/>
    </location>
    <ligand>
        <name>substrate</name>
    </ligand>
</feature>
<comment type="caution">
    <text evidence="5">The sequence shown here is derived from an EMBL/GenBank/DDBJ whole genome shotgun (WGS) entry which is preliminary data.</text>
</comment>
<evidence type="ECO:0000256" key="3">
    <source>
        <dbReference type="ARBA" id="ARBA00023239"/>
    </source>
</evidence>
<protein>
    <recommendedName>
        <fullName evidence="4">1,4-dihydroxy-6-naphtoate synthase</fullName>
        <ecNumber evidence="4">4.1.99.29</ecNumber>
    </recommendedName>
    <alternativeName>
        <fullName evidence="4">Menaquinone biosynthetic enzyme MqnD</fullName>
    </alternativeName>
</protein>
<dbReference type="SUPFAM" id="SSF53850">
    <property type="entry name" value="Periplasmic binding protein-like II"/>
    <property type="match status" value="1"/>
</dbReference>
<dbReference type="PANTHER" id="PTHR37167:SF1">
    <property type="entry name" value="1,4-DIHYDROXY-6-NAPHTOATE SYNTHASE"/>
    <property type="match status" value="1"/>
</dbReference>
<dbReference type="CDD" id="cd13635">
    <property type="entry name" value="PBP2_Ttha1568_Mqnd"/>
    <property type="match status" value="1"/>
</dbReference>
<evidence type="ECO:0000256" key="2">
    <source>
        <dbReference type="ARBA" id="ARBA00022428"/>
    </source>
</evidence>
<evidence type="ECO:0000256" key="1">
    <source>
        <dbReference type="ARBA" id="ARBA00004863"/>
    </source>
</evidence>
<comment type="similarity">
    <text evidence="4">Belongs to the MqnA/MqnD family. MqnD subfamily.</text>
</comment>
<dbReference type="Pfam" id="PF02621">
    <property type="entry name" value="VitK2_biosynth"/>
    <property type="match status" value="1"/>
</dbReference>
<dbReference type="InterPro" id="IPR003773">
    <property type="entry name" value="Menaquinone_biosynth"/>
</dbReference>
<dbReference type="GO" id="GO:0016830">
    <property type="term" value="F:carbon-carbon lyase activity"/>
    <property type="evidence" value="ECO:0007669"/>
    <property type="project" value="UniProtKB-UniRule"/>
</dbReference>
<keyword evidence="3 4" id="KW-0456">Lyase</keyword>
<sequence length="282" mass="32077">MGVLSKRVEIATSPCPNDVFLLSGLILKRIPTSLNLEFHFADIETLNNLALSKSYPVIKASFALYPRIEETYQILACGSAMGYGVGPLLVSRKKANLAESSCLKVALPGRFTTAHFLFDHFYPHLTERIFLPYHQIIPALIKGEADLGVLIHEGRFVFAQYGLTLVADLGKLWEEKTKAPLPLGGFFIKRDYPPHLKGEILSLFRKSLDFAWEHKEELYPLLKKYAQELEREVIFSHVETYVNNYTYRLEGKALEGLRIFLKHLGLAFDPQLHLWECEDGIP</sequence>
<dbReference type="PANTHER" id="PTHR37167">
    <property type="entry name" value="1,4-DIHYDROXY-6-NAPHTOATE SYNTHASE"/>
    <property type="match status" value="1"/>
</dbReference>
<proteinExistence type="inferred from homology"/>
<evidence type="ECO:0000313" key="5">
    <source>
        <dbReference type="EMBL" id="HGV54985.1"/>
    </source>
</evidence>
<evidence type="ECO:0000256" key="4">
    <source>
        <dbReference type="HAMAP-Rule" id="MF_00996"/>
    </source>
</evidence>
<organism evidence="5">
    <name type="scientific">Caldimicrobium thiodismutans</name>
    <dbReference type="NCBI Taxonomy" id="1653476"/>
    <lineage>
        <taxon>Bacteria</taxon>
        <taxon>Pseudomonadati</taxon>
        <taxon>Thermodesulfobacteriota</taxon>
        <taxon>Thermodesulfobacteria</taxon>
        <taxon>Thermodesulfobacteriales</taxon>
        <taxon>Thermodesulfobacteriaceae</taxon>
        <taxon>Caldimicrobium</taxon>
    </lineage>
</organism>